<evidence type="ECO:0000256" key="2">
    <source>
        <dbReference type="ARBA" id="ARBA00022670"/>
    </source>
</evidence>
<feature type="active site" description="Charge relay system" evidence="5 6">
    <location>
        <position position="176"/>
    </location>
</feature>
<comment type="caution">
    <text evidence="9">The sequence shown here is derived from an EMBL/GenBank/DDBJ whole genome shotgun (WGS) entry which is preliminary data.</text>
</comment>
<dbReference type="Gene3D" id="3.50.30.30">
    <property type="match status" value="1"/>
</dbReference>
<dbReference type="InterPro" id="IPR050131">
    <property type="entry name" value="Peptidase_S8_subtilisin-like"/>
</dbReference>
<keyword evidence="2 6" id="KW-0645">Protease</keyword>
<dbReference type="Pfam" id="PF00082">
    <property type="entry name" value="Peptidase_S8"/>
    <property type="match status" value="1"/>
</dbReference>
<feature type="compositionally biased region" description="Basic and acidic residues" evidence="7">
    <location>
        <begin position="1"/>
        <end position="11"/>
    </location>
</feature>
<feature type="active site" description="Charge relay system" evidence="5 6">
    <location>
        <position position="559"/>
    </location>
</feature>
<evidence type="ECO:0000256" key="4">
    <source>
        <dbReference type="ARBA" id="ARBA00022825"/>
    </source>
</evidence>
<evidence type="ECO:0000256" key="6">
    <source>
        <dbReference type="PROSITE-ProRule" id="PRU01240"/>
    </source>
</evidence>
<dbReference type="RefSeq" id="WP_227777202.1">
    <property type="nucleotide sequence ID" value="NZ_BAABKX010000026.1"/>
</dbReference>
<dbReference type="PRINTS" id="PR00723">
    <property type="entry name" value="SUBTILISIN"/>
</dbReference>
<dbReference type="PROSITE" id="PS51892">
    <property type="entry name" value="SUBTILASE"/>
    <property type="match status" value="1"/>
</dbReference>
<dbReference type="SUPFAM" id="SSF52743">
    <property type="entry name" value="Subtilisin-like"/>
    <property type="match status" value="1"/>
</dbReference>
<keyword evidence="3 6" id="KW-0378">Hydrolase</keyword>
<dbReference type="InterPro" id="IPR022398">
    <property type="entry name" value="Peptidase_S8_His-AS"/>
</dbReference>
<organism evidence="9 10">
    <name type="scientific">Haladaptatus pallidirubidus</name>
    <dbReference type="NCBI Taxonomy" id="1008152"/>
    <lineage>
        <taxon>Archaea</taxon>
        <taxon>Methanobacteriati</taxon>
        <taxon>Methanobacteriota</taxon>
        <taxon>Stenosarchaea group</taxon>
        <taxon>Halobacteria</taxon>
        <taxon>Halobacteriales</taxon>
        <taxon>Haladaptataceae</taxon>
        <taxon>Haladaptatus</taxon>
    </lineage>
</organism>
<dbReference type="PANTHER" id="PTHR43806:SF11">
    <property type="entry name" value="CEREVISIN-RELATED"/>
    <property type="match status" value="1"/>
</dbReference>
<evidence type="ECO:0000313" key="9">
    <source>
        <dbReference type="EMBL" id="GAA5063376.1"/>
    </source>
</evidence>
<sequence>MVQERKNDVNHLTDANTQRETGEEKQFDSVDDQETWELGITRRSLLKTTGAVSVAGLLSAVAPATAAETLTVDNALDTSGGLQQTLVVFESNAAVDHLRHLNLSEGYYKFSVLPIGYALLTGDQIETVAEWSDVRYVEANHSVELLNDDARDVTGVETVQNDQHYTGESVHVVVIDSGVDGDHPDLKENLKGHYRFVDPLDAESMWVDAGSADTASGGHGTHVTGSIAGNGSASDGRYKGMAPDADVSVYSTDAAAALLNVVGAYDDMLDKQHAGKHDVQLVNNSFGANIGGDYNPNGALETATWRAAELGILPVFAAGNSGPDTNTFSNYAAGPHLLAAAATDDDMNVTNFSSRGRSPDYSDGGEGAHWDRATAYQNLVGFYTSDYSNQPKVGTITREGTVGPGSSDAGVGESAYEEWTVPSDAGYVDGTVSWTPQGEDIDVYLHEGAKDGPVVASGASLQNPEKLSGQVDGGTVYFLEVRPYANVTATYTAELTARKELANQPSGPYGIYRPSAGTPGDYVMSTLSENDAYQTYPTITEHPEKQGTEVWYGRLSGTSMASPVLCGISTLVYDAYYQNHGEFPDPIDVVKLVEATANDARTSHNAWNIGSGFADATTAVKRAESGDLATFDETSLAVDGEVTEPVFHAQGTRADDGSTFTAGQTNQVDITLDEATEIATVRDEIPWDWQVVGGDDHVVYTDDGHRYVEFTMDANEGDTLSYFIEAPSGAGATGQYEFGSVEAAPADGAGAFITITGTETNTVVGESS</sequence>
<dbReference type="InterPro" id="IPR006311">
    <property type="entry name" value="TAT_signal"/>
</dbReference>
<evidence type="ECO:0000256" key="1">
    <source>
        <dbReference type="ARBA" id="ARBA00011073"/>
    </source>
</evidence>
<dbReference type="GO" id="GO:0006508">
    <property type="term" value="P:proteolysis"/>
    <property type="evidence" value="ECO:0007669"/>
    <property type="project" value="UniProtKB-KW"/>
</dbReference>
<dbReference type="Gene3D" id="2.60.120.380">
    <property type="match status" value="1"/>
</dbReference>
<comment type="similarity">
    <text evidence="1 6">Belongs to the peptidase S8 family.</text>
</comment>
<evidence type="ECO:0000256" key="7">
    <source>
        <dbReference type="SAM" id="MobiDB-lite"/>
    </source>
</evidence>
<feature type="active site" description="Charge relay system" evidence="5 6">
    <location>
        <position position="219"/>
    </location>
</feature>
<accession>A0AAV3UQ75</accession>
<dbReference type="GeneID" id="68615909"/>
<dbReference type="InterPro" id="IPR000209">
    <property type="entry name" value="Peptidase_S8/S53_dom"/>
</dbReference>
<dbReference type="InterPro" id="IPR036852">
    <property type="entry name" value="Peptidase_S8/S53_dom_sf"/>
</dbReference>
<dbReference type="InterPro" id="IPR023827">
    <property type="entry name" value="Peptidase_S8_Asp-AS"/>
</dbReference>
<evidence type="ECO:0000313" key="10">
    <source>
        <dbReference type="Proteomes" id="UP001501729"/>
    </source>
</evidence>
<proteinExistence type="inferred from homology"/>
<dbReference type="PROSITE" id="PS00137">
    <property type="entry name" value="SUBTILASE_HIS"/>
    <property type="match status" value="1"/>
</dbReference>
<dbReference type="Gene3D" id="3.40.50.200">
    <property type="entry name" value="Peptidase S8/S53 domain"/>
    <property type="match status" value="2"/>
</dbReference>
<gene>
    <name evidence="9" type="ORF">GCM10025751_51770</name>
</gene>
<dbReference type="PROSITE" id="PS51318">
    <property type="entry name" value="TAT"/>
    <property type="match status" value="1"/>
</dbReference>
<dbReference type="PANTHER" id="PTHR43806">
    <property type="entry name" value="PEPTIDASE S8"/>
    <property type="match status" value="1"/>
</dbReference>
<name>A0AAV3UQ75_9EURY</name>
<dbReference type="Proteomes" id="UP001501729">
    <property type="component" value="Unassembled WGS sequence"/>
</dbReference>
<dbReference type="InterPro" id="IPR015500">
    <property type="entry name" value="Peptidase_S8_subtilisin-rel"/>
</dbReference>
<dbReference type="AlphaFoldDB" id="A0AAV3UQ75"/>
<dbReference type="PROSITE" id="PS00136">
    <property type="entry name" value="SUBTILASE_ASP"/>
    <property type="match status" value="1"/>
</dbReference>
<evidence type="ECO:0000256" key="5">
    <source>
        <dbReference type="PIRSR" id="PIRSR615500-1"/>
    </source>
</evidence>
<keyword evidence="10" id="KW-1185">Reference proteome</keyword>
<dbReference type="EMBL" id="BAABKX010000026">
    <property type="protein sequence ID" value="GAA5063376.1"/>
    <property type="molecule type" value="Genomic_DNA"/>
</dbReference>
<feature type="region of interest" description="Disordered" evidence="7">
    <location>
        <begin position="1"/>
        <end position="30"/>
    </location>
</feature>
<reference evidence="9 10" key="1">
    <citation type="journal article" date="2019" name="Int. J. Syst. Evol. Microbiol.">
        <title>The Global Catalogue of Microorganisms (GCM) 10K type strain sequencing project: providing services to taxonomists for standard genome sequencing and annotation.</title>
        <authorList>
            <consortium name="The Broad Institute Genomics Platform"/>
            <consortium name="The Broad Institute Genome Sequencing Center for Infectious Disease"/>
            <person name="Wu L."/>
            <person name="Ma J."/>
        </authorList>
    </citation>
    <scope>NUCLEOTIDE SEQUENCE [LARGE SCALE GENOMIC DNA]</scope>
    <source>
        <strain evidence="9 10">JCM 17504</strain>
    </source>
</reference>
<feature type="domain" description="Peptidase S8/S53" evidence="8">
    <location>
        <begin position="167"/>
        <end position="359"/>
    </location>
</feature>
<dbReference type="GO" id="GO:0004252">
    <property type="term" value="F:serine-type endopeptidase activity"/>
    <property type="evidence" value="ECO:0007669"/>
    <property type="project" value="UniProtKB-UniRule"/>
</dbReference>
<keyword evidence="4 6" id="KW-0720">Serine protease</keyword>
<evidence type="ECO:0000256" key="3">
    <source>
        <dbReference type="ARBA" id="ARBA00022801"/>
    </source>
</evidence>
<protein>
    <recommendedName>
        <fullName evidence="8">Peptidase S8/S53 domain-containing protein</fullName>
    </recommendedName>
</protein>
<evidence type="ECO:0000259" key="8">
    <source>
        <dbReference type="Pfam" id="PF00082"/>
    </source>
</evidence>